<evidence type="ECO:0000256" key="3">
    <source>
        <dbReference type="ARBA" id="ARBA00022989"/>
    </source>
</evidence>
<feature type="transmembrane region" description="Helical" evidence="5">
    <location>
        <begin position="447"/>
        <end position="465"/>
    </location>
</feature>
<feature type="transmembrane region" description="Helical" evidence="5">
    <location>
        <begin position="241"/>
        <end position="262"/>
    </location>
</feature>
<sequence>MYGTQIDDTFRTLVGGFGAWQVFVILLTSFSFSNNILLSVFFNSMPSHRCRGEVLFESWAERQHQKKPKFKELAAMLGPLTEKNSRLSQCRSYAGKPPDNLTIHQLLDFYQTTSKSGDTNFSCPHGYIYDYSEFQYKGGIVQQWDLVCDKAWQLPFNESAYMVGMLVGFILGGWLSDRVGRRKAIVVAGFCEAAASITTACSPGHWFYIVSRVALATFGTARGSAYVVLSAEITTAKYRSILAATGIILQLVVQGSMLGLFAHYVTNWRVFILLNSLPCTLVFLHLWFLPESPRWLAACGRAEEAAEILHSAYRFNTRFRNCFSRKADTTAVMNIDDFFTHVGLGPNGRQDILLRNMRLRAKYSSTDNGKEFAIWQLFRPDLAKTTILSTFILTCQITCNFGMVFYASNIKLHVSFVTILNSLAQIPGCVLAAFLYRYCKSRKSPLLGVYIAILVMGTVATFHTLYFQPDNDTLLNFFSNIIILFLSAAQRMLFIYVPELYKPIYRNRGFGLAAGMARIGALWFPVINRLDQISHGLPFVVYTLIILLQLVLLCFLENTTGHAKPSVIEVQPVDREHTTTPQASQAAVPASKLWNTSTKARIATLESLETK</sequence>
<evidence type="ECO:0000256" key="4">
    <source>
        <dbReference type="ARBA" id="ARBA00023136"/>
    </source>
</evidence>
<dbReference type="PANTHER" id="PTHR24064">
    <property type="entry name" value="SOLUTE CARRIER FAMILY 22 MEMBER"/>
    <property type="match status" value="1"/>
</dbReference>
<accession>A0A5K3FSY2</accession>
<feature type="transmembrane region" description="Helical" evidence="5">
    <location>
        <begin position="477"/>
        <end position="497"/>
    </location>
</feature>
<protein>
    <submittedName>
        <fullName evidence="7">MFS domain-containing protein</fullName>
    </submittedName>
</protein>
<dbReference type="InterPro" id="IPR005829">
    <property type="entry name" value="Sugar_transporter_CS"/>
</dbReference>
<dbReference type="InterPro" id="IPR005828">
    <property type="entry name" value="MFS_sugar_transport-like"/>
</dbReference>
<feature type="transmembrane region" description="Helical" evidence="5">
    <location>
        <begin position="509"/>
        <end position="527"/>
    </location>
</feature>
<dbReference type="SUPFAM" id="SSF103473">
    <property type="entry name" value="MFS general substrate transporter"/>
    <property type="match status" value="1"/>
</dbReference>
<evidence type="ECO:0000256" key="1">
    <source>
        <dbReference type="ARBA" id="ARBA00004141"/>
    </source>
</evidence>
<reference evidence="7" key="1">
    <citation type="submission" date="2019-11" db="UniProtKB">
        <authorList>
            <consortium name="WormBaseParasite"/>
        </authorList>
    </citation>
    <scope>IDENTIFICATION</scope>
</reference>
<feature type="domain" description="Major facilitator superfamily (MFS) profile" evidence="6">
    <location>
        <begin position="97"/>
        <end position="561"/>
    </location>
</feature>
<organism evidence="7">
    <name type="scientific">Mesocestoides corti</name>
    <name type="common">Flatworm</name>
    <dbReference type="NCBI Taxonomy" id="53468"/>
    <lineage>
        <taxon>Eukaryota</taxon>
        <taxon>Metazoa</taxon>
        <taxon>Spiralia</taxon>
        <taxon>Lophotrochozoa</taxon>
        <taxon>Platyhelminthes</taxon>
        <taxon>Cestoda</taxon>
        <taxon>Eucestoda</taxon>
        <taxon>Cyclophyllidea</taxon>
        <taxon>Mesocestoididae</taxon>
        <taxon>Mesocestoides</taxon>
    </lineage>
</organism>
<dbReference type="AlphaFoldDB" id="A0A5K3FSY2"/>
<feature type="transmembrane region" description="Helical" evidence="5">
    <location>
        <begin position="387"/>
        <end position="408"/>
    </location>
</feature>
<feature type="transmembrane region" description="Helical" evidence="5">
    <location>
        <begin position="539"/>
        <end position="556"/>
    </location>
</feature>
<dbReference type="GO" id="GO:0022857">
    <property type="term" value="F:transmembrane transporter activity"/>
    <property type="evidence" value="ECO:0007669"/>
    <property type="project" value="InterPro"/>
</dbReference>
<name>A0A5K3FSY2_MESCO</name>
<keyword evidence="4 5" id="KW-0472">Membrane</keyword>
<evidence type="ECO:0000259" key="6">
    <source>
        <dbReference type="PROSITE" id="PS50850"/>
    </source>
</evidence>
<feature type="transmembrane region" description="Helical" evidence="5">
    <location>
        <begin position="268"/>
        <end position="288"/>
    </location>
</feature>
<dbReference type="InterPro" id="IPR020846">
    <property type="entry name" value="MFS_dom"/>
</dbReference>
<dbReference type="Gene3D" id="1.20.1250.20">
    <property type="entry name" value="MFS general substrate transporter like domains"/>
    <property type="match status" value="1"/>
</dbReference>
<dbReference type="InterPro" id="IPR036259">
    <property type="entry name" value="MFS_trans_sf"/>
</dbReference>
<feature type="transmembrane region" description="Helical" evidence="5">
    <location>
        <begin position="414"/>
        <end position="435"/>
    </location>
</feature>
<keyword evidence="2 5" id="KW-0812">Transmembrane</keyword>
<dbReference type="WBParaSite" id="MCU_009724-RA">
    <property type="protein sequence ID" value="MCU_009724-RA"/>
    <property type="gene ID" value="MCU_009724"/>
</dbReference>
<feature type="transmembrane region" description="Helical" evidence="5">
    <location>
        <begin position="20"/>
        <end position="42"/>
    </location>
</feature>
<dbReference type="Pfam" id="PF00083">
    <property type="entry name" value="Sugar_tr"/>
    <property type="match status" value="1"/>
</dbReference>
<comment type="subcellular location">
    <subcellularLocation>
        <location evidence="1">Membrane</location>
        <topology evidence="1">Multi-pass membrane protein</topology>
    </subcellularLocation>
</comment>
<proteinExistence type="predicted"/>
<dbReference type="PROSITE" id="PS50850">
    <property type="entry name" value="MFS"/>
    <property type="match status" value="1"/>
</dbReference>
<dbReference type="GO" id="GO:0016020">
    <property type="term" value="C:membrane"/>
    <property type="evidence" value="ECO:0007669"/>
    <property type="project" value="UniProtKB-SubCell"/>
</dbReference>
<evidence type="ECO:0000256" key="5">
    <source>
        <dbReference type="SAM" id="Phobius"/>
    </source>
</evidence>
<evidence type="ECO:0000313" key="7">
    <source>
        <dbReference type="WBParaSite" id="MCU_009724-RA"/>
    </source>
</evidence>
<evidence type="ECO:0000256" key="2">
    <source>
        <dbReference type="ARBA" id="ARBA00022692"/>
    </source>
</evidence>
<keyword evidence="3 5" id="KW-1133">Transmembrane helix</keyword>
<dbReference type="PROSITE" id="PS00216">
    <property type="entry name" value="SUGAR_TRANSPORT_1"/>
    <property type="match status" value="1"/>
</dbReference>